<dbReference type="InterPro" id="IPR036526">
    <property type="entry name" value="C-N_Hydrolase_sf"/>
</dbReference>
<accession>A0ABU9L2Y5</accession>
<dbReference type="Proteomes" id="UP001474120">
    <property type="component" value="Unassembled WGS sequence"/>
</dbReference>
<feature type="domain" description="CN hydrolase" evidence="1">
    <location>
        <begin position="5"/>
        <end position="237"/>
    </location>
</feature>
<organism evidence="2 3">
    <name type="scientific">Lutimonas vermicola</name>
    <dbReference type="NCBI Taxonomy" id="414288"/>
    <lineage>
        <taxon>Bacteria</taxon>
        <taxon>Pseudomonadati</taxon>
        <taxon>Bacteroidota</taxon>
        <taxon>Flavobacteriia</taxon>
        <taxon>Flavobacteriales</taxon>
        <taxon>Flavobacteriaceae</taxon>
        <taxon>Lutimonas</taxon>
    </lineage>
</organism>
<dbReference type="InterPro" id="IPR052737">
    <property type="entry name" value="Omega-amidase_YafV"/>
</dbReference>
<dbReference type="SUPFAM" id="SSF56317">
    <property type="entry name" value="Carbon-nitrogen hydrolase"/>
    <property type="match status" value="1"/>
</dbReference>
<dbReference type="InterPro" id="IPR003010">
    <property type="entry name" value="C-N_Hydrolase"/>
</dbReference>
<comment type="caution">
    <text evidence="2">The sequence shown here is derived from an EMBL/GenBank/DDBJ whole genome shotgun (WGS) entry which is preliminary data.</text>
</comment>
<keyword evidence="3" id="KW-1185">Reference proteome</keyword>
<dbReference type="EMBL" id="JBCDNA010000003">
    <property type="protein sequence ID" value="MEL4456783.1"/>
    <property type="molecule type" value="Genomic_DNA"/>
</dbReference>
<protein>
    <submittedName>
        <fullName evidence="2">Nitrilase family protein</fullName>
    </submittedName>
</protein>
<dbReference type="PANTHER" id="PTHR47799">
    <property type="entry name" value="OMEGA-AMIDASE YAFV"/>
    <property type="match status" value="1"/>
</dbReference>
<proteinExistence type="predicted"/>
<dbReference type="RefSeq" id="WP_342160949.1">
    <property type="nucleotide sequence ID" value="NZ_JBCDNA010000003.1"/>
</dbReference>
<evidence type="ECO:0000313" key="3">
    <source>
        <dbReference type="Proteomes" id="UP001474120"/>
    </source>
</evidence>
<dbReference type="PROSITE" id="PS50263">
    <property type="entry name" value="CN_HYDROLASE"/>
    <property type="match status" value="1"/>
</dbReference>
<dbReference type="Pfam" id="PF00795">
    <property type="entry name" value="CN_hydrolase"/>
    <property type="match status" value="1"/>
</dbReference>
<gene>
    <name evidence="2" type="ORF">AABB81_12815</name>
</gene>
<dbReference type="Gene3D" id="3.60.110.10">
    <property type="entry name" value="Carbon-nitrogen hydrolase"/>
    <property type="match status" value="1"/>
</dbReference>
<dbReference type="CDD" id="cd07575">
    <property type="entry name" value="Xc-1258_like"/>
    <property type="match status" value="1"/>
</dbReference>
<dbReference type="PANTHER" id="PTHR47799:SF1">
    <property type="entry name" value="OMEGA-AMIDASE YAFV"/>
    <property type="match status" value="1"/>
</dbReference>
<evidence type="ECO:0000313" key="2">
    <source>
        <dbReference type="EMBL" id="MEL4456783.1"/>
    </source>
</evidence>
<sequence>MKPSLTISLVQTNNIWENIEANLISLSSKINDIEEQTDMIIFPELFSTGFTMEADKVAESMDGKGVLWMKGISKRKNCLVIGSLLIRESGAFFNRLIVAFPDGHLEHYDKRHLFSFAGEDKVFKAGKERLIFDYKGFRICPLICYDLRFPVWARNTDNIDLIIFVANWPNARMLAWDTLLKARAIENLCYVIGVNRVGEDNNKLIYTGHSAVYDAMGGTILSFETGKEAVRSVSIDLKHIIQTRRQFRFLEDRDDFVIK</sequence>
<name>A0ABU9L2Y5_9FLAO</name>
<evidence type="ECO:0000259" key="1">
    <source>
        <dbReference type="PROSITE" id="PS50263"/>
    </source>
</evidence>
<reference evidence="2 3" key="1">
    <citation type="submission" date="2024-04" db="EMBL/GenBank/DDBJ databases">
        <title>whole genome sequencing of Lutimonas vermicola strain IMCC1616.</title>
        <authorList>
            <person name="Bae S.S."/>
        </authorList>
    </citation>
    <scope>NUCLEOTIDE SEQUENCE [LARGE SCALE GENOMIC DNA]</scope>
    <source>
        <strain evidence="2 3">IMCC1616</strain>
    </source>
</reference>